<dbReference type="SUPFAM" id="SSF52540">
    <property type="entry name" value="P-loop containing nucleoside triphosphate hydrolases"/>
    <property type="match status" value="1"/>
</dbReference>
<dbReference type="GO" id="GO:0003676">
    <property type="term" value="F:nucleic acid binding"/>
    <property type="evidence" value="ECO:0007669"/>
    <property type="project" value="InterPro"/>
</dbReference>
<dbReference type="Pfam" id="PF00271">
    <property type="entry name" value="Helicase_C"/>
    <property type="match status" value="1"/>
</dbReference>
<name>A0A0N5AJT4_9BILA</name>
<dbReference type="InterPro" id="IPR027417">
    <property type="entry name" value="P-loop_NTPase"/>
</dbReference>
<dbReference type="GO" id="GO:0005524">
    <property type="term" value="F:ATP binding"/>
    <property type="evidence" value="ECO:0007669"/>
    <property type="project" value="UniProtKB-KW"/>
</dbReference>
<dbReference type="Pfam" id="PF00270">
    <property type="entry name" value="DEAD"/>
    <property type="match status" value="1"/>
</dbReference>
<dbReference type="CDD" id="cd18787">
    <property type="entry name" value="SF2_C_DEAD"/>
    <property type="match status" value="1"/>
</dbReference>
<feature type="region of interest" description="Disordered" evidence="7">
    <location>
        <begin position="1"/>
        <end position="43"/>
    </location>
</feature>
<dbReference type="InterPro" id="IPR014001">
    <property type="entry name" value="Helicase_ATP-bd"/>
</dbReference>
<dbReference type="PROSITE" id="PS00039">
    <property type="entry name" value="DEAD_ATP_HELICASE"/>
    <property type="match status" value="1"/>
</dbReference>
<reference evidence="12" key="1">
    <citation type="submission" date="2017-02" db="UniProtKB">
        <authorList>
            <consortium name="WormBaseParasite"/>
        </authorList>
    </citation>
    <scope>IDENTIFICATION</scope>
</reference>
<accession>A0A0N5AJT4</accession>
<dbReference type="GO" id="GO:0003724">
    <property type="term" value="F:RNA helicase activity"/>
    <property type="evidence" value="ECO:0007669"/>
    <property type="project" value="UniProtKB-EC"/>
</dbReference>
<evidence type="ECO:0000256" key="1">
    <source>
        <dbReference type="ARBA" id="ARBA00012552"/>
    </source>
</evidence>
<keyword evidence="5" id="KW-0067">ATP-binding</keyword>
<evidence type="ECO:0000313" key="11">
    <source>
        <dbReference type="Proteomes" id="UP000046393"/>
    </source>
</evidence>
<dbReference type="PROSITE" id="PS51194">
    <property type="entry name" value="HELICASE_CTER"/>
    <property type="match status" value="1"/>
</dbReference>
<dbReference type="SMART" id="SM00490">
    <property type="entry name" value="HELICc"/>
    <property type="match status" value="1"/>
</dbReference>
<feature type="domain" description="Helicase C-terminal" evidence="9">
    <location>
        <begin position="591"/>
        <end position="742"/>
    </location>
</feature>
<organism evidence="11 12">
    <name type="scientific">Syphacia muris</name>
    <dbReference type="NCBI Taxonomy" id="451379"/>
    <lineage>
        <taxon>Eukaryota</taxon>
        <taxon>Metazoa</taxon>
        <taxon>Ecdysozoa</taxon>
        <taxon>Nematoda</taxon>
        <taxon>Chromadorea</taxon>
        <taxon>Rhabditida</taxon>
        <taxon>Spirurina</taxon>
        <taxon>Oxyuridomorpha</taxon>
        <taxon>Oxyuroidea</taxon>
        <taxon>Oxyuridae</taxon>
        <taxon>Syphacia</taxon>
    </lineage>
</organism>
<dbReference type="WBParaSite" id="SMUV_0000473001-mRNA-1">
    <property type="protein sequence ID" value="SMUV_0000473001-mRNA-1"/>
    <property type="gene ID" value="SMUV_0000473001"/>
</dbReference>
<dbReference type="InterPro" id="IPR014014">
    <property type="entry name" value="RNA_helicase_DEAD_Q_motif"/>
</dbReference>
<dbReference type="PROSITE" id="PS51192">
    <property type="entry name" value="HELICASE_ATP_BIND_1"/>
    <property type="match status" value="1"/>
</dbReference>
<feature type="region of interest" description="Disordered" evidence="7">
    <location>
        <begin position="774"/>
        <end position="808"/>
    </location>
</feature>
<dbReference type="InterPro" id="IPR011545">
    <property type="entry name" value="DEAD/DEAH_box_helicase_dom"/>
</dbReference>
<evidence type="ECO:0000256" key="7">
    <source>
        <dbReference type="SAM" id="MobiDB-lite"/>
    </source>
</evidence>
<feature type="domain" description="DEAD-box RNA helicase Q" evidence="10">
    <location>
        <begin position="321"/>
        <end position="349"/>
    </location>
</feature>
<dbReference type="SMART" id="SM00487">
    <property type="entry name" value="DEXDc"/>
    <property type="match status" value="1"/>
</dbReference>
<dbReference type="InterPro" id="IPR001650">
    <property type="entry name" value="Helicase_C-like"/>
</dbReference>
<feature type="compositionally biased region" description="Polar residues" evidence="7">
    <location>
        <begin position="778"/>
        <end position="788"/>
    </location>
</feature>
<sequence length="808" mass="92587">MGFHSFSGNESSRFNDNSSTKRYQQESRFSSYNNDGVNSSVNRSRFDNDEEIYGSDFRDRRFGKSRYSDFDYEHRNSFNDNDFDSRRDSIRNRYVKSQERNAGGSFSFINNSRSAILHSRSEFDRVDDRDFNDSYEKVDGYGRGVRNITDKRTIRDNGGSFISSYSFDFGHDRQREDNEKYSSRGNSFRGFESDRRNKSEWSDVSRIILICVVSRLRDNETNEFETDGFRRGNNYFSSDKFREKNLASSKFGSNDDDKIGQRFSREKGLNLRSTYVPVDRYLEDLYKEDEKNAQNMAHIEDIDLEVHVEGHNVDVKTINLESWEDAGFDEKILENLRRCRYDRPRRIQSAVIPLITNNYDLLGHAETGGGKTVAFLLPIIDHIVKIYKNSENSSCAPVALIIAPTRELVLQLYDQARKLAAGTVVSVAKAYGRYDVATNISELRRGCDLLFATLGRLWDFVNRGIVGTYVVFDYCLMMAAYRKANKFLSKIVFKRLEYLVLDEADRMLESLSGFQAQVLDLVRSDGFPQTNSRHTLLFSATFDDVVLHFARDLLKEEYVFVTNGRNGAANALVDQHFIMVTKSAKGARLHMLVKLLNEDKEKYNDIRQTLVFVAQQNTTDVVSLFLSHSGIKAISIHGGREQREREEALNGFRRGDIKVLVSTDVCARGIDIVNLDHVVNFDLPTEKLFYIHRIGRTGRLRRGTATSFINVNLPSDVAFVPKLIEAVREVNQEVPRFMLDLVQGFRGYLPETVDKLDDVNERIEKLSCGNPIRGLNEAQKSSGTTSVTEKFKAEAADDDVISDNEGWE</sequence>
<evidence type="ECO:0000259" key="10">
    <source>
        <dbReference type="PROSITE" id="PS51195"/>
    </source>
</evidence>
<dbReference type="STRING" id="451379.A0A0N5AJT4"/>
<dbReference type="PROSITE" id="PS51195">
    <property type="entry name" value="Q_MOTIF"/>
    <property type="match status" value="1"/>
</dbReference>
<keyword evidence="11" id="KW-1185">Reference proteome</keyword>
<evidence type="ECO:0000256" key="2">
    <source>
        <dbReference type="ARBA" id="ARBA00022741"/>
    </source>
</evidence>
<keyword evidence="2" id="KW-0547">Nucleotide-binding</keyword>
<evidence type="ECO:0000256" key="3">
    <source>
        <dbReference type="ARBA" id="ARBA00022801"/>
    </source>
</evidence>
<proteinExistence type="predicted"/>
<keyword evidence="3" id="KW-0378">Hydrolase</keyword>
<evidence type="ECO:0000313" key="12">
    <source>
        <dbReference type="WBParaSite" id="SMUV_0000473001-mRNA-1"/>
    </source>
</evidence>
<dbReference type="AlphaFoldDB" id="A0A0N5AJT4"/>
<protein>
    <recommendedName>
        <fullName evidence="1">RNA helicase</fullName>
        <ecNumber evidence="1">3.6.4.13</ecNumber>
    </recommendedName>
</protein>
<evidence type="ECO:0000256" key="6">
    <source>
        <dbReference type="PROSITE-ProRule" id="PRU00552"/>
    </source>
</evidence>
<dbReference type="Gene3D" id="3.40.50.300">
    <property type="entry name" value="P-loop containing nucleotide triphosphate hydrolases"/>
    <property type="match status" value="2"/>
</dbReference>
<dbReference type="Proteomes" id="UP000046393">
    <property type="component" value="Unplaced"/>
</dbReference>
<dbReference type="GO" id="GO:0016787">
    <property type="term" value="F:hydrolase activity"/>
    <property type="evidence" value="ECO:0007669"/>
    <property type="project" value="UniProtKB-KW"/>
</dbReference>
<evidence type="ECO:0000259" key="8">
    <source>
        <dbReference type="PROSITE" id="PS51192"/>
    </source>
</evidence>
<dbReference type="EC" id="3.6.4.13" evidence="1"/>
<feature type="compositionally biased region" description="Acidic residues" evidence="7">
    <location>
        <begin position="796"/>
        <end position="808"/>
    </location>
</feature>
<dbReference type="PANTHER" id="PTHR47958">
    <property type="entry name" value="ATP-DEPENDENT RNA HELICASE DBP3"/>
    <property type="match status" value="1"/>
</dbReference>
<evidence type="ECO:0000256" key="4">
    <source>
        <dbReference type="ARBA" id="ARBA00022806"/>
    </source>
</evidence>
<feature type="short sequence motif" description="Q motif" evidence="6">
    <location>
        <begin position="321"/>
        <end position="349"/>
    </location>
</feature>
<feature type="domain" description="Helicase ATP-binding" evidence="8">
    <location>
        <begin position="352"/>
        <end position="560"/>
    </location>
</feature>
<evidence type="ECO:0000256" key="5">
    <source>
        <dbReference type="ARBA" id="ARBA00022840"/>
    </source>
</evidence>
<evidence type="ECO:0000259" key="9">
    <source>
        <dbReference type="PROSITE" id="PS51194"/>
    </source>
</evidence>
<dbReference type="InterPro" id="IPR000629">
    <property type="entry name" value="RNA-helicase_DEAD-box_CS"/>
</dbReference>
<keyword evidence="4" id="KW-0347">Helicase</keyword>
<dbReference type="GO" id="GO:0043186">
    <property type="term" value="C:P granule"/>
    <property type="evidence" value="ECO:0007669"/>
    <property type="project" value="UniProtKB-ARBA"/>
</dbReference>